<dbReference type="OrthoDB" id="294378at2759"/>
<keyword evidence="7" id="KW-0520">NAD</keyword>
<proteinExistence type="inferred from homology"/>
<evidence type="ECO:0000313" key="11">
    <source>
        <dbReference type="Proteomes" id="UP000274756"/>
    </source>
</evidence>
<evidence type="ECO:0000256" key="5">
    <source>
        <dbReference type="ARBA" id="ARBA00012683"/>
    </source>
</evidence>
<accession>A0A0N4U2Q3</accession>
<evidence type="ECO:0000256" key="8">
    <source>
        <dbReference type="ARBA" id="ARBA00023256"/>
    </source>
</evidence>
<evidence type="ECO:0000313" key="12">
    <source>
        <dbReference type="WBParaSite" id="DME_0000097301-mRNA-1"/>
    </source>
</evidence>
<dbReference type="InterPro" id="IPR029035">
    <property type="entry name" value="DHS-like_NAD/FAD-binding_dom"/>
</dbReference>
<evidence type="ECO:0000256" key="4">
    <source>
        <dbReference type="ARBA" id="ARBA00009892"/>
    </source>
</evidence>
<dbReference type="NCBIfam" id="TIGR00321">
    <property type="entry name" value="dhys"/>
    <property type="match status" value="1"/>
</dbReference>
<comment type="cofactor">
    <cofactor evidence="2">
        <name>NAD(+)</name>
        <dbReference type="ChEBI" id="CHEBI:57540"/>
    </cofactor>
</comment>
<dbReference type="EC" id="2.5.1.46" evidence="5"/>
<dbReference type="STRING" id="318479.A0A0N4U2Q3"/>
<evidence type="ECO:0000313" key="9">
    <source>
        <dbReference type="EMBL" id="VDN55360.1"/>
    </source>
</evidence>
<dbReference type="Pfam" id="PF01916">
    <property type="entry name" value="DS"/>
    <property type="match status" value="1"/>
</dbReference>
<dbReference type="FunFam" id="3.40.910.10:FF:000001">
    <property type="entry name" value="Probable deoxyhypusine synthase"/>
    <property type="match status" value="1"/>
</dbReference>
<comment type="catalytic activity">
    <reaction evidence="1">
        <text>[eIF5A protein]-L-lysine + spermidine = [eIF5A protein]-deoxyhypusine + propane-1,3-diamine</text>
        <dbReference type="Rhea" id="RHEA:33299"/>
        <dbReference type="Rhea" id="RHEA-COMP:10143"/>
        <dbReference type="Rhea" id="RHEA-COMP:10144"/>
        <dbReference type="ChEBI" id="CHEBI:29969"/>
        <dbReference type="ChEBI" id="CHEBI:57484"/>
        <dbReference type="ChEBI" id="CHEBI:57834"/>
        <dbReference type="ChEBI" id="CHEBI:82657"/>
        <dbReference type="EC" id="2.5.1.46"/>
    </reaction>
</comment>
<dbReference type="InterPro" id="IPR002773">
    <property type="entry name" value="Deoxyhypusine_synthase"/>
</dbReference>
<evidence type="ECO:0000256" key="3">
    <source>
        <dbReference type="ARBA" id="ARBA00005041"/>
    </source>
</evidence>
<sequence>MDKEDLDITKCQDYVLRKSQIPSGITTKILGYDFNNGINFDGIMDACITTGLQATNFAKAIQEIDEMIKARMEGEANAYLPYPEGKRRRNCTIFLGYTSNLVSSGIRETIRYLVEHDMVDCIVTSAGGVEEDLIKCLAPSILGSFELDGSYLRKKGLNRAGNILIPNDNYCSFENWLMPILDKCELEQNEGSVSWTPSKLIDRLGAEIADPASICYWAHRNKIPIFCPAFTDGSIGDMLYFHSYRNSGIKVDIVEDLRHINTMAVKSLQTGVIILGGGVTKHHINNANLMRNGSDFAVYINTGQEYDGSDSGASPNEAVSWGKIKDTTKAIKVHAEASLIFPFLVAKTFARFIEKTKIEENNI</sequence>
<keyword evidence="11" id="KW-1185">Reference proteome</keyword>
<reference evidence="9 11" key="2">
    <citation type="submission" date="2018-11" db="EMBL/GenBank/DDBJ databases">
        <authorList>
            <consortium name="Pathogen Informatics"/>
        </authorList>
    </citation>
    <scope>NUCLEOTIDE SEQUENCE [LARGE SCALE GENOMIC DNA]</scope>
</reference>
<dbReference type="InterPro" id="IPR036982">
    <property type="entry name" value="Deoxyhypusine_synthase_sf"/>
</dbReference>
<dbReference type="PANTHER" id="PTHR11703">
    <property type="entry name" value="DEOXYHYPUSINE SYNTHASE"/>
    <property type="match status" value="1"/>
</dbReference>
<organism evidence="10 12">
    <name type="scientific">Dracunculus medinensis</name>
    <name type="common">Guinea worm</name>
    <dbReference type="NCBI Taxonomy" id="318479"/>
    <lineage>
        <taxon>Eukaryota</taxon>
        <taxon>Metazoa</taxon>
        <taxon>Ecdysozoa</taxon>
        <taxon>Nematoda</taxon>
        <taxon>Chromadorea</taxon>
        <taxon>Rhabditida</taxon>
        <taxon>Spirurina</taxon>
        <taxon>Dracunculoidea</taxon>
        <taxon>Dracunculidae</taxon>
        <taxon>Dracunculus</taxon>
    </lineage>
</organism>
<reference evidence="12" key="1">
    <citation type="submission" date="2017-02" db="UniProtKB">
        <authorList>
            <consortium name="WormBaseParasite"/>
        </authorList>
    </citation>
    <scope>IDENTIFICATION</scope>
</reference>
<dbReference type="AlphaFoldDB" id="A0A0N4U2Q3"/>
<comment type="similarity">
    <text evidence="4">Belongs to the deoxyhypusine synthase family.</text>
</comment>
<evidence type="ECO:0000256" key="2">
    <source>
        <dbReference type="ARBA" id="ARBA00001911"/>
    </source>
</evidence>
<evidence type="ECO:0000256" key="7">
    <source>
        <dbReference type="ARBA" id="ARBA00023027"/>
    </source>
</evidence>
<protein>
    <recommendedName>
        <fullName evidence="5">deoxyhypusine synthase</fullName>
        <ecNumber evidence="5">2.5.1.46</ecNumber>
    </recommendedName>
</protein>
<evidence type="ECO:0000256" key="1">
    <source>
        <dbReference type="ARBA" id="ARBA00000952"/>
    </source>
</evidence>
<keyword evidence="8" id="KW-0386">Hypusine biosynthesis</keyword>
<dbReference type="WBParaSite" id="DME_0000097301-mRNA-1">
    <property type="protein sequence ID" value="DME_0000097301-mRNA-1"/>
    <property type="gene ID" value="DME_0000097301"/>
</dbReference>
<keyword evidence="6" id="KW-0808">Transferase</keyword>
<dbReference type="Gene3D" id="3.40.910.10">
    <property type="entry name" value="Deoxyhypusine synthase"/>
    <property type="match status" value="1"/>
</dbReference>
<dbReference type="GO" id="GO:0034038">
    <property type="term" value="F:deoxyhypusine synthase activity"/>
    <property type="evidence" value="ECO:0007669"/>
    <property type="project" value="UniProtKB-EC"/>
</dbReference>
<gene>
    <name evidence="9" type="ORF">DME_LOCUS5333</name>
</gene>
<dbReference type="SUPFAM" id="SSF52467">
    <property type="entry name" value="DHS-like NAD/FAD-binding domain"/>
    <property type="match status" value="1"/>
</dbReference>
<evidence type="ECO:0000313" key="10">
    <source>
        <dbReference type="Proteomes" id="UP000038040"/>
    </source>
</evidence>
<dbReference type="Proteomes" id="UP000038040">
    <property type="component" value="Unplaced"/>
</dbReference>
<dbReference type="PANTHER" id="PTHR11703:SF0">
    <property type="entry name" value="DEOXYHYPUSINE SYNTHASE"/>
    <property type="match status" value="1"/>
</dbReference>
<evidence type="ECO:0000256" key="6">
    <source>
        <dbReference type="ARBA" id="ARBA00022679"/>
    </source>
</evidence>
<name>A0A0N4U2Q3_DRAME</name>
<dbReference type="EMBL" id="UYYG01001152">
    <property type="protein sequence ID" value="VDN55360.1"/>
    <property type="molecule type" value="Genomic_DNA"/>
</dbReference>
<comment type="pathway">
    <text evidence="3">Protein modification; eIF5A hypusination.</text>
</comment>
<dbReference type="Proteomes" id="UP000274756">
    <property type="component" value="Unassembled WGS sequence"/>
</dbReference>
<dbReference type="GO" id="GO:0005737">
    <property type="term" value="C:cytoplasm"/>
    <property type="evidence" value="ECO:0007669"/>
    <property type="project" value="TreeGrafter"/>
</dbReference>